<gene>
    <name evidence="2" type="ORF">PoB_001528600</name>
</gene>
<evidence type="ECO:0000313" key="2">
    <source>
        <dbReference type="EMBL" id="GFN88780.1"/>
    </source>
</evidence>
<keyword evidence="3" id="KW-1185">Reference proteome</keyword>
<sequence>MKLSIPVIVPQSSMSFDRFCPQQCELGLTAASSPDRGSLCRELEPCYQQNSCCRRATATKPKANLTINMEETRRGYMNSFEVGINSVEHDKLNGGSDKTTMEKPLSTTKHACRSI</sequence>
<dbReference type="Proteomes" id="UP000735302">
    <property type="component" value="Unassembled WGS sequence"/>
</dbReference>
<reference evidence="2 3" key="1">
    <citation type="journal article" date="2021" name="Elife">
        <title>Chloroplast acquisition without the gene transfer in kleptoplastic sea slugs, Plakobranchus ocellatus.</title>
        <authorList>
            <person name="Maeda T."/>
            <person name="Takahashi S."/>
            <person name="Yoshida T."/>
            <person name="Shimamura S."/>
            <person name="Takaki Y."/>
            <person name="Nagai Y."/>
            <person name="Toyoda A."/>
            <person name="Suzuki Y."/>
            <person name="Arimoto A."/>
            <person name="Ishii H."/>
            <person name="Satoh N."/>
            <person name="Nishiyama T."/>
            <person name="Hasebe M."/>
            <person name="Maruyama T."/>
            <person name="Minagawa J."/>
            <person name="Obokata J."/>
            <person name="Shigenobu S."/>
        </authorList>
    </citation>
    <scope>NUCLEOTIDE SEQUENCE [LARGE SCALE GENOMIC DNA]</scope>
</reference>
<proteinExistence type="predicted"/>
<organism evidence="2 3">
    <name type="scientific">Plakobranchus ocellatus</name>
    <dbReference type="NCBI Taxonomy" id="259542"/>
    <lineage>
        <taxon>Eukaryota</taxon>
        <taxon>Metazoa</taxon>
        <taxon>Spiralia</taxon>
        <taxon>Lophotrochozoa</taxon>
        <taxon>Mollusca</taxon>
        <taxon>Gastropoda</taxon>
        <taxon>Heterobranchia</taxon>
        <taxon>Euthyneura</taxon>
        <taxon>Panpulmonata</taxon>
        <taxon>Sacoglossa</taxon>
        <taxon>Placobranchoidea</taxon>
        <taxon>Plakobranchidae</taxon>
        <taxon>Plakobranchus</taxon>
    </lineage>
</organism>
<accession>A0AAV3Z2I1</accession>
<comment type="caution">
    <text evidence="2">The sequence shown here is derived from an EMBL/GenBank/DDBJ whole genome shotgun (WGS) entry which is preliminary data.</text>
</comment>
<evidence type="ECO:0000313" key="3">
    <source>
        <dbReference type="Proteomes" id="UP000735302"/>
    </source>
</evidence>
<feature type="region of interest" description="Disordered" evidence="1">
    <location>
        <begin position="88"/>
        <end position="115"/>
    </location>
</feature>
<evidence type="ECO:0000256" key="1">
    <source>
        <dbReference type="SAM" id="MobiDB-lite"/>
    </source>
</evidence>
<dbReference type="AlphaFoldDB" id="A0AAV3Z2I1"/>
<dbReference type="EMBL" id="BLXT01001882">
    <property type="protein sequence ID" value="GFN88780.1"/>
    <property type="molecule type" value="Genomic_DNA"/>
</dbReference>
<protein>
    <submittedName>
        <fullName evidence="2">Uncharacterized protein</fullName>
    </submittedName>
</protein>
<name>A0AAV3Z2I1_9GAST</name>